<evidence type="ECO:0000256" key="2">
    <source>
        <dbReference type="ARBA" id="ARBA00022448"/>
    </source>
</evidence>
<dbReference type="CDD" id="cd06261">
    <property type="entry name" value="TM_PBP2"/>
    <property type="match status" value="1"/>
</dbReference>
<comment type="caution">
    <text evidence="9">The sequence shown here is derived from an EMBL/GenBank/DDBJ whole genome shotgun (WGS) entry which is preliminary data.</text>
</comment>
<evidence type="ECO:0000313" key="10">
    <source>
        <dbReference type="Proteomes" id="UP000774130"/>
    </source>
</evidence>
<keyword evidence="6 7" id="KW-0472">Membrane</keyword>
<evidence type="ECO:0000259" key="8">
    <source>
        <dbReference type="PROSITE" id="PS50928"/>
    </source>
</evidence>
<dbReference type="Proteomes" id="UP000774130">
    <property type="component" value="Unassembled WGS sequence"/>
</dbReference>
<evidence type="ECO:0000256" key="4">
    <source>
        <dbReference type="ARBA" id="ARBA00022692"/>
    </source>
</evidence>
<keyword evidence="2 7" id="KW-0813">Transport</keyword>
<dbReference type="PANTHER" id="PTHR30450:SF14">
    <property type="entry name" value="TRANSPORTER, PERMEASE PROTEIN, PUTATIVE-RELATED"/>
    <property type="match status" value="1"/>
</dbReference>
<dbReference type="InterPro" id="IPR000515">
    <property type="entry name" value="MetI-like"/>
</dbReference>
<dbReference type="EMBL" id="JAHUZB010000003">
    <property type="protein sequence ID" value="MBV7390403.1"/>
    <property type="molecule type" value="Genomic_DNA"/>
</dbReference>
<feature type="transmembrane region" description="Helical" evidence="7">
    <location>
        <begin position="20"/>
        <end position="42"/>
    </location>
</feature>
<sequence>MSQLISEWGSVIYEGIGQTLIMVGIALAFAIIFGIPLGVLLVMTRAEGLTPNTVIYSIANTLINIFRSLPFIILLFLILPVTRFLVGTTIGVPGVLPPLILYTTPYLARLVETSLLEVDPGVIEAYQSMGISNFNIVKTVLLRESRGGIIRGLTIALIGLIGATAMAGLVGAGGLGSIAYQYGYLRNEPSVMYATIVILIILVQLVQTVGNLIANQLDRSK</sequence>
<keyword evidence="10" id="KW-1185">Reference proteome</keyword>
<dbReference type="Pfam" id="PF00528">
    <property type="entry name" value="BPD_transp_1"/>
    <property type="match status" value="1"/>
</dbReference>
<feature type="transmembrane region" description="Helical" evidence="7">
    <location>
        <begin position="191"/>
        <end position="214"/>
    </location>
</feature>
<dbReference type="RefSeq" id="WP_218325471.1">
    <property type="nucleotide sequence ID" value="NZ_JAHUZB010000003.1"/>
</dbReference>
<keyword evidence="4 7" id="KW-0812">Transmembrane</keyword>
<gene>
    <name evidence="9" type="ORF">KUA55_06915</name>
</gene>
<evidence type="ECO:0000256" key="5">
    <source>
        <dbReference type="ARBA" id="ARBA00022989"/>
    </source>
</evidence>
<feature type="domain" description="ABC transmembrane type-1" evidence="8">
    <location>
        <begin position="16"/>
        <end position="210"/>
    </location>
</feature>
<name>A0ABS6TBX2_9ENTE</name>
<organism evidence="9 10">
    <name type="scientific">Enterococcus alishanensis</name>
    <dbReference type="NCBI Taxonomy" id="1303817"/>
    <lineage>
        <taxon>Bacteria</taxon>
        <taxon>Bacillati</taxon>
        <taxon>Bacillota</taxon>
        <taxon>Bacilli</taxon>
        <taxon>Lactobacillales</taxon>
        <taxon>Enterococcaceae</taxon>
        <taxon>Enterococcus</taxon>
    </lineage>
</organism>
<dbReference type="PROSITE" id="PS50928">
    <property type="entry name" value="ABC_TM1"/>
    <property type="match status" value="1"/>
</dbReference>
<evidence type="ECO:0000256" key="3">
    <source>
        <dbReference type="ARBA" id="ARBA00022475"/>
    </source>
</evidence>
<dbReference type="InterPro" id="IPR051322">
    <property type="entry name" value="AA_ABC_Transporter_Permease"/>
</dbReference>
<feature type="transmembrane region" description="Helical" evidence="7">
    <location>
        <begin position="153"/>
        <end position="179"/>
    </location>
</feature>
<evidence type="ECO:0000256" key="6">
    <source>
        <dbReference type="ARBA" id="ARBA00023136"/>
    </source>
</evidence>
<proteinExistence type="inferred from homology"/>
<feature type="transmembrane region" description="Helical" evidence="7">
    <location>
        <begin position="54"/>
        <end position="78"/>
    </location>
</feature>
<evidence type="ECO:0000256" key="7">
    <source>
        <dbReference type="RuleBase" id="RU363032"/>
    </source>
</evidence>
<evidence type="ECO:0000313" key="9">
    <source>
        <dbReference type="EMBL" id="MBV7390403.1"/>
    </source>
</evidence>
<keyword evidence="3" id="KW-1003">Cell membrane</keyword>
<keyword evidence="5 7" id="KW-1133">Transmembrane helix</keyword>
<evidence type="ECO:0000256" key="1">
    <source>
        <dbReference type="ARBA" id="ARBA00004651"/>
    </source>
</evidence>
<dbReference type="PANTHER" id="PTHR30450">
    <property type="entry name" value="ABC TRANSPORTER PERMEASE"/>
    <property type="match status" value="1"/>
</dbReference>
<feature type="transmembrane region" description="Helical" evidence="7">
    <location>
        <begin position="84"/>
        <end position="102"/>
    </location>
</feature>
<comment type="subcellular location">
    <subcellularLocation>
        <location evidence="1 7">Cell membrane</location>
        <topology evidence="1 7">Multi-pass membrane protein</topology>
    </subcellularLocation>
</comment>
<reference evidence="9 10" key="1">
    <citation type="submission" date="2021-06" db="EMBL/GenBank/DDBJ databases">
        <title>Enterococcus alishanensis sp. nov., a novel lactic acid bacterium isolated from fresh coffee beans.</title>
        <authorList>
            <person name="Chen Y.-S."/>
        </authorList>
    </citation>
    <scope>NUCLEOTIDE SEQUENCE [LARGE SCALE GENOMIC DNA]</scope>
    <source>
        <strain evidence="9 10">ALS3</strain>
    </source>
</reference>
<protein>
    <submittedName>
        <fullName evidence="9">ABC transporter permease</fullName>
    </submittedName>
</protein>
<accession>A0ABS6TBX2</accession>
<comment type="similarity">
    <text evidence="7">Belongs to the binding-protein-dependent transport system permease family.</text>
</comment>